<evidence type="ECO:0000313" key="2">
    <source>
        <dbReference type="EnsemblMetazoa" id="XP_032452315"/>
    </source>
</evidence>
<dbReference type="CDD" id="cd00170">
    <property type="entry name" value="SEC14"/>
    <property type="match status" value="2"/>
</dbReference>
<dbReference type="SUPFAM" id="SSF52087">
    <property type="entry name" value="CRAL/TRIO domain"/>
    <property type="match status" value="2"/>
</dbReference>
<accession>A0A7M7QNE4</accession>
<dbReference type="Gene3D" id="1.10.8.20">
    <property type="entry name" value="N-terminal domain of phosphatidylinositol transfer protein sec14p"/>
    <property type="match status" value="1"/>
</dbReference>
<name>A0A7M7QNE4_NASVI</name>
<sequence length="633" mass="73686">MNTVKRPSVQDEFKRNPELKEVDLQHLRDWSSKQPHYPRNIPDEDLIYFLHNNYYKLEPTKVAIENFYTCRTLVTEFFSNRDPLGSKELRSTMGAMCIIPLPKKTPEGYCVLYAKFINCDVEQFFFNDGICLLMMILDLWMVQHGTMKGLSLNLDLAGVTMSHALRISPIMVKKFLYYVQEANPVRLKAVHFMNTTPVVDFILGLMKPFMKKELLDKIHVHSTLDSLKKHMSIEIFPNESGGRAGPIIEMNYKVIKNLEDHRQYLLAEESEMRLNLALRPRKSTNDLFGIDGSFKKLDIELALRDISVCRALVAHRRGATFVLFTNQDIIEMNKIKRVSVEEEFKKNPELKEEDLQHLRDWIKKQPHYPKNISDSDLIIFLHSCYYRLEPTKTCMENYYASRTHVPEIFHNRDPIGCRDIKYTMETLHVVPLDQPTPEGYRVFYARLVNFEVERFIYYDGLKLFNMLLDLWLIENGTMKGHVLVCDIVGVQMSHVLRIPPVGVKKYLFYLQEAVPLRIKSLHFMNTTSVIDFILGLMKPFMKKEFMDMLYLHPTLDSIGKHFPVEILPDEAGGKGGSIYDLFSRVSKSIDENRDYFVEEEATMRIDESLRPGKAKNASDLFGIEGSFKKLDID</sequence>
<dbReference type="OrthoDB" id="6432525at2759"/>
<dbReference type="InterPro" id="IPR036273">
    <property type="entry name" value="CRAL/TRIO_N_dom_sf"/>
</dbReference>
<evidence type="ECO:0000259" key="1">
    <source>
        <dbReference type="PROSITE" id="PS50191"/>
    </source>
</evidence>
<dbReference type="Proteomes" id="UP000002358">
    <property type="component" value="Chromosome 2"/>
</dbReference>
<proteinExistence type="predicted"/>
<dbReference type="PANTHER" id="PTHR10174">
    <property type="entry name" value="ALPHA-TOCOPHEROL TRANSFER PROTEIN-RELATED"/>
    <property type="match status" value="1"/>
</dbReference>
<dbReference type="RefSeq" id="XP_032452315.1">
    <property type="nucleotide sequence ID" value="XM_032596424.1"/>
</dbReference>
<feature type="domain" description="CRAL-TRIO" evidence="1">
    <location>
        <begin position="145"/>
        <end position="242"/>
    </location>
</feature>
<evidence type="ECO:0000313" key="3">
    <source>
        <dbReference type="Proteomes" id="UP000002358"/>
    </source>
</evidence>
<dbReference type="PRINTS" id="PR00180">
    <property type="entry name" value="CRETINALDHBP"/>
</dbReference>
<dbReference type="GO" id="GO:1902936">
    <property type="term" value="F:phosphatidylinositol bisphosphate binding"/>
    <property type="evidence" value="ECO:0007669"/>
    <property type="project" value="TreeGrafter"/>
</dbReference>
<dbReference type="KEGG" id="nvi:100118942"/>
<reference evidence="2" key="1">
    <citation type="submission" date="2021-01" db="UniProtKB">
        <authorList>
            <consortium name="EnsemblMetazoa"/>
        </authorList>
    </citation>
    <scope>IDENTIFICATION</scope>
</reference>
<dbReference type="GO" id="GO:0016020">
    <property type="term" value="C:membrane"/>
    <property type="evidence" value="ECO:0007669"/>
    <property type="project" value="TreeGrafter"/>
</dbReference>
<dbReference type="InterPro" id="IPR036865">
    <property type="entry name" value="CRAL-TRIO_dom_sf"/>
</dbReference>
<dbReference type="InParanoid" id="A0A7M7QNE4"/>
<organism evidence="2 3">
    <name type="scientific">Nasonia vitripennis</name>
    <name type="common">Parasitic wasp</name>
    <dbReference type="NCBI Taxonomy" id="7425"/>
    <lineage>
        <taxon>Eukaryota</taxon>
        <taxon>Metazoa</taxon>
        <taxon>Ecdysozoa</taxon>
        <taxon>Arthropoda</taxon>
        <taxon>Hexapoda</taxon>
        <taxon>Insecta</taxon>
        <taxon>Pterygota</taxon>
        <taxon>Neoptera</taxon>
        <taxon>Endopterygota</taxon>
        <taxon>Hymenoptera</taxon>
        <taxon>Apocrita</taxon>
        <taxon>Proctotrupomorpha</taxon>
        <taxon>Chalcidoidea</taxon>
        <taxon>Pteromalidae</taxon>
        <taxon>Pteromalinae</taxon>
        <taxon>Nasonia</taxon>
    </lineage>
</organism>
<dbReference type="InterPro" id="IPR001251">
    <property type="entry name" value="CRAL-TRIO_dom"/>
</dbReference>
<dbReference type="PROSITE" id="PS50191">
    <property type="entry name" value="CRAL_TRIO"/>
    <property type="match status" value="2"/>
</dbReference>
<dbReference type="Gene3D" id="1.20.5.1200">
    <property type="entry name" value="Alpha-tocopherol transfer"/>
    <property type="match status" value="2"/>
</dbReference>
<dbReference type="SMR" id="A0A7M7QNE4"/>
<dbReference type="GeneID" id="100118942"/>
<dbReference type="EnsemblMetazoa" id="XM_032596424">
    <property type="protein sequence ID" value="XP_032452315"/>
    <property type="gene ID" value="LOC100118942"/>
</dbReference>
<keyword evidence="3" id="KW-1185">Reference proteome</keyword>
<dbReference type="Gene3D" id="3.40.525.10">
    <property type="entry name" value="CRAL-TRIO lipid binding domain"/>
    <property type="match status" value="2"/>
</dbReference>
<dbReference type="SUPFAM" id="SSF46938">
    <property type="entry name" value="CRAL/TRIO N-terminal domain"/>
    <property type="match status" value="2"/>
</dbReference>
<dbReference type="AlphaFoldDB" id="A0A7M7QNE4"/>
<dbReference type="Pfam" id="PF00650">
    <property type="entry name" value="CRAL_TRIO"/>
    <property type="match status" value="2"/>
</dbReference>
<protein>
    <recommendedName>
        <fullName evidence="1">CRAL-TRIO domain-containing protein</fullName>
    </recommendedName>
</protein>
<dbReference type="PANTHER" id="PTHR10174:SF213">
    <property type="entry name" value="CRAL-TRIO DOMAIN-CONTAINING PROTEIN"/>
    <property type="match status" value="1"/>
</dbReference>
<dbReference type="SMART" id="SM00516">
    <property type="entry name" value="SEC14"/>
    <property type="match status" value="2"/>
</dbReference>
<feature type="domain" description="CRAL-TRIO" evidence="1">
    <location>
        <begin position="419"/>
        <end position="579"/>
    </location>
</feature>